<comment type="caution">
    <text evidence="1">The sequence shown here is derived from an EMBL/GenBank/DDBJ whole genome shotgun (WGS) entry which is preliminary data.</text>
</comment>
<evidence type="ECO:0000313" key="2">
    <source>
        <dbReference type="Proteomes" id="UP001194729"/>
    </source>
</evidence>
<evidence type="ECO:0000313" key="1">
    <source>
        <dbReference type="EMBL" id="MBF4986015.1"/>
    </source>
</evidence>
<dbReference type="EMBL" id="JADKYU010000931">
    <property type="protein sequence ID" value="MBF4986015.1"/>
    <property type="molecule type" value="Genomic_DNA"/>
</dbReference>
<organism evidence="1 2">
    <name type="scientific">Nonlabens mediterrranea</name>
    <dbReference type="NCBI Taxonomy" id="1419947"/>
    <lineage>
        <taxon>Bacteria</taxon>
        <taxon>Pseudomonadati</taxon>
        <taxon>Bacteroidota</taxon>
        <taxon>Flavobacteriia</taxon>
        <taxon>Flavobacteriales</taxon>
        <taxon>Flavobacteriaceae</taxon>
        <taxon>Nonlabens</taxon>
    </lineage>
</organism>
<reference evidence="1 2" key="1">
    <citation type="submission" date="2020-11" db="EMBL/GenBank/DDBJ databases">
        <title>P. mediterranea TC4 genome.</title>
        <authorList>
            <person name="Molmeret M."/>
        </authorList>
    </citation>
    <scope>NUCLEOTIDE SEQUENCE [LARGE SCALE GENOMIC DNA]</scope>
    <source>
        <strain evidence="1 2">TC4</strain>
    </source>
</reference>
<protein>
    <submittedName>
        <fullName evidence="1">Uncharacterized protein</fullName>
    </submittedName>
</protein>
<dbReference type="Proteomes" id="UP001194729">
    <property type="component" value="Unassembled WGS sequence"/>
</dbReference>
<keyword evidence="2" id="KW-1185">Reference proteome</keyword>
<proteinExistence type="predicted"/>
<accession>A0ABS0A9E2</accession>
<sequence length="455" mass="48533">IVSTGVETIYVRISPTGNMNCYATGTFDIEVIPTAIANPVTDMTLCDDPSNDGTELFDLSAQTATVLGTQLPADVEVTYHVSQTDADADTGSLSLNYANTSSLQTIYVRAENVNNTDCYSTTSFNLILNPAPTIATAADLQLCDDPSGDGTENFDLTANETTILNGLAPADFIFTYHTSQANADADAPSIATAYDNTTSPETIYVRVENINTGCYNTTSFDLIVDAIPAIATVSNLEECDEDGDTVAIFSLSDRESEIINGQTGVTVLYYASNADALNNTNALDENSYSNTANPQTISYRLTNASGCYSIGDFIIDAVAAPVVVMPMDVNNCDDGTGSAVADLTAVTTQVIGVQTGVTVSYHISQTDADNDSNEVALSYDYNSDTTLFIRVEDDNTDCVSFTTVNLIIDPLPQPSLLSQYVLCIDNNGVLLNGPEVLDTGLNNTDYTYEWYLDGT</sequence>
<name>A0ABS0A9E2_9FLAO</name>
<gene>
    <name evidence="1" type="ORF">FNJ87_17340</name>
</gene>
<feature type="non-terminal residue" evidence="1">
    <location>
        <position position="455"/>
    </location>
</feature>
<feature type="non-terminal residue" evidence="1">
    <location>
        <position position="1"/>
    </location>
</feature>